<dbReference type="GO" id="GO:0008234">
    <property type="term" value="F:cysteine-type peptidase activity"/>
    <property type="evidence" value="ECO:0007669"/>
    <property type="project" value="UniProtKB-KW"/>
</dbReference>
<dbReference type="PROSITE" id="PS00639">
    <property type="entry name" value="THIOL_PROTEASE_HIS"/>
    <property type="match status" value="1"/>
</dbReference>
<evidence type="ECO:0000256" key="11">
    <source>
        <dbReference type="SAM" id="MobiDB-lite"/>
    </source>
</evidence>
<comment type="similarity">
    <text evidence="1">Belongs to the cystatin family.</text>
</comment>
<sequence>MTPRSQWWGSFLILTLLAGTWTFVLEGNALGEQDLLDAPSSPTQKFDADLIDQVLSSDYFEDDKEAAKDAPSPPAGSLPVQPEVAEEVEEEVTTSKNPFCVGCPMEVDVDDDKIKEMAGFAFSTHLSGFDDLERAQRMVRVVNAMTQVVAGQKYILDLEVGLTNCTKAQHDLDKEQCAMDPSEDTFICNFEVVEQSWINNKEVVRSNCKREKVSRREDGDDDEQDDYDDLEQDGDIVGDGDTTLPTAQKQPKSLRRKRDVVSSPSPPSPPVPILGGSRDAEESTEKLMDLAKFAVQQLDTIDADDDARLVMEVLDSKKQTVSGWMYTLKIRVAHTTCKEGEEVTLAKCKDKIVPPFRVCSVKILFQPWQEVQRKMTESQCLPEKAYYKKKQGKKIAKQLDLYKENEVNKKQKLHRALGGFHEVDVKSSELVELVNFIVESIDQQSNAMHAQKLVKIVAAQRQIVAGMKTKLVVELGYTGCRKNPTLDKSQCEIDNTREHQFCNVTVLEQPWLKSKQITHSKCGPRESMFLDRTKRSLSLFHIKLEKDEGVNQKEFQSFMDMHGKKYESREEYTYRLGVYMENMKKAKLLQDNEQGTAVYGSTAFADLTEEEFSKHYLGLRPDLRQGTKKVKTAKVPYLSSLPDEFDWRNYNAVTPVKNQGMCGSCWAFSVTGNIEGLYAKKYNKLMSFSEQELVDCDTLDEGCNGGLPENAYKALEKLGGLETESAYPYDGKGEKCSFDASKAAAKVKGFVELPKNETEMAMWLVKNGPISIGINANAMQFYMGGVSHPWKFLCGKKSLDHGVLIVGFGVHTYPYLNATLPYWSVKNSWGEEWGEQGYYRVYRGENTCGLAEMATSAVVD</sequence>
<dbReference type="CDD" id="cd02248">
    <property type="entry name" value="Peptidase_C1A"/>
    <property type="match status" value="1"/>
</dbReference>
<dbReference type="STRING" id="158441.A0A226DDZ2"/>
<reference evidence="16 17" key="1">
    <citation type="submission" date="2015-12" db="EMBL/GenBank/DDBJ databases">
        <title>The genome of Folsomia candida.</title>
        <authorList>
            <person name="Faddeeva A."/>
            <person name="Derks M.F."/>
            <person name="Anvar Y."/>
            <person name="Smit S."/>
            <person name="Van Straalen N."/>
            <person name="Roelofs D."/>
        </authorList>
    </citation>
    <scope>NUCLEOTIDE SEQUENCE [LARGE SCALE GENOMIC DNA]</scope>
    <source>
        <strain evidence="16 17">VU population</strain>
        <tissue evidence="16">Whole body</tissue>
    </source>
</reference>
<dbReference type="PANTHER" id="PTHR46186:SF2">
    <property type="entry name" value="CYSTATIN"/>
    <property type="match status" value="1"/>
</dbReference>
<keyword evidence="2" id="KW-0645">Protease</keyword>
<organism evidence="16 17">
    <name type="scientific">Folsomia candida</name>
    <name type="common">Springtail</name>
    <dbReference type="NCBI Taxonomy" id="158441"/>
    <lineage>
        <taxon>Eukaryota</taxon>
        <taxon>Metazoa</taxon>
        <taxon>Ecdysozoa</taxon>
        <taxon>Arthropoda</taxon>
        <taxon>Hexapoda</taxon>
        <taxon>Collembola</taxon>
        <taxon>Entomobryomorpha</taxon>
        <taxon>Isotomoidea</taxon>
        <taxon>Isotomidae</taxon>
        <taxon>Proisotominae</taxon>
        <taxon>Folsomia</taxon>
    </lineage>
</organism>
<feature type="domain" description="Cystatin" evidence="13">
    <location>
        <begin position="272"/>
        <end position="381"/>
    </location>
</feature>
<dbReference type="PANTHER" id="PTHR46186">
    <property type="entry name" value="CYSTATIN"/>
    <property type="match status" value="1"/>
</dbReference>
<dbReference type="SMART" id="SM00645">
    <property type="entry name" value="Pept_C1"/>
    <property type="match status" value="1"/>
</dbReference>
<evidence type="ECO:0000256" key="3">
    <source>
        <dbReference type="ARBA" id="ARBA00022690"/>
    </source>
</evidence>
<gene>
    <name evidence="16" type="ORF">Fcan01_22655</name>
</gene>
<dbReference type="InterPro" id="IPR046350">
    <property type="entry name" value="Cystatin_sf"/>
</dbReference>
<dbReference type="PROSITE" id="PS00139">
    <property type="entry name" value="THIOL_PROTEASE_CYS"/>
    <property type="match status" value="1"/>
</dbReference>
<dbReference type="PROSITE" id="PS00287">
    <property type="entry name" value="CYSTATIN"/>
    <property type="match status" value="2"/>
</dbReference>
<dbReference type="InterPro" id="IPR025660">
    <property type="entry name" value="Pept_his_AS"/>
</dbReference>
<proteinExistence type="inferred from homology"/>
<feature type="region of interest" description="Disordered" evidence="11">
    <location>
        <begin position="208"/>
        <end position="281"/>
    </location>
</feature>
<name>A0A226DDZ2_FOLCA</name>
<keyword evidence="9" id="KW-1015">Disulfide bond</keyword>
<dbReference type="GO" id="GO:0031982">
    <property type="term" value="C:vesicle"/>
    <property type="evidence" value="ECO:0007669"/>
    <property type="project" value="TreeGrafter"/>
</dbReference>
<dbReference type="InterPro" id="IPR018073">
    <property type="entry name" value="Prot_inh_cystat_CS"/>
</dbReference>
<dbReference type="Proteomes" id="UP000198287">
    <property type="component" value="Unassembled WGS sequence"/>
</dbReference>
<dbReference type="CDD" id="cd00042">
    <property type="entry name" value="CY"/>
    <property type="match status" value="3"/>
</dbReference>
<keyword evidence="5 12" id="KW-0732">Signal</keyword>
<dbReference type="Gene3D" id="3.10.450.10">
    <property type="match status" value="3"/>
</dbReference>
<dbReference type="Gene3D" id="3.90.70.10">
    <property type="entry name" value="Cysteine proteinases"/>
    <property type="match status" value="1"/>
</dbReference>
<protein>
    <submittedName>
        <fullName evidence="16">Cathepsin L</fullName>
    </submittedName>
</protein>
<feature type="compositionally biased region" description="Acidic residues" evidence="11">
    <location>
        <begin position="219"/>
        <end position="238"/>
    </location>
</feature>
<dbReference type="InterPro" id="IPR038765">
    <property type="entry name" value="Papain-like_cys_pep_sf"/>
</dbReference>
<keyword evidence="8" id="KW-0865">Zymogen</keyword>
<feature type="domain" description="Cystatin" evidence="13">
    <location>
        <begin position="99"/>
        <end position="209"/>
    </location>
</feature>
<dbReference type="SMART" id="SM00043">
    <property type="entry name" value="CY"/>
    <property type="match status" value="3"/>
</dbReference>
<dbReference type="EMBL" id="LNIX01000025">
    <property type="protein sequence ID" value="OXA42811.1"/>
    <property type="molecule type" value="Genomic_DNA"/>
</dbReference>
<accession>A0A226DDZ2</accession>
<evidence type="ECO:0000256" key="2">
    <source>
        <dbReference type="ARBA" id="ARBA00022670"/>
    </source>
</evidence>
<evidence type="ECO:0000313" key="16">
    <source>
        <dbReference type="EMBL" id="OXA42811.1"/>
    </source>
</evidence>
<keyword evidence="10" id="KW-0325">Glycoprotein</keyword>
<dbReference type="SMART" id="SM00848">
    <property type="entry name" value="Inhibitor_I29"/>
    <property type="match status" value="1"/>
</dbReference>
<comment type="caution">
    <text evidence="16">The sequence shown here is derived from an EMBL/GenBank/DDBJ whole genome shotgun (WGS) entry which is preliminary data.</text>
</comment>
<dbReference type="InterPro" id="IPR013201">
    <property type="entry name" value="Prot_inhib_I29"/>
</dbReference>
<dbReference type="OMA" id="ITESQCA"/>
<dbReference type="GO" id="GO:0005615">
    <property type="term" value="C:extracellular space"/>
    <property type="evidence" value="ECO:0007669"/>
    <property type="project" value="TreeGrafter"/>
</dbReference>
<dbReference type="Pfam" id="PF00112">
    <property type="entry name" value="Peptidase_C1"/>
    <property type="match status" value="1"/>
</dbReference>
<feature type="chain" id="PRO_5013008322" evidence="12">
    <location>
        <begin position="23"/>
        <end position="860"/>
    </location>
</feature>
<dbReference type="GO" id="GO:0004869">
    <property type="term" value="F:cysteine-type endopeptidase inhibitor activity"/>
    <property type="evidence" value="ECO:0007669"/>
    <property type="project" value="UniProtKB-KW"/>
</dbReference>
<evidence type="ECO:0000259" key="13">
    <source>
        <dbReference type="SMART" id="SM00043"/>
    </source>
</evidence>
<keyword evidence="7" id="KW-0788">Thiol protease</keyword>
<evidence type="ECO:0000256" key="9">
    <source>
        <dbReference type="ARBA" id="ARBA00023157"/>
    </source>
</evidence>
<dbReference type="GO" id="GO:0005737">
    <property type="term" value="C:cytoplasm"/>
    <property type="evidence" value="ECO:0007669"/>
    <property type="project" value="TreeGrafter"/>
</dbReference>
<evidence type="ECO:0000256" key="10">
    <source>
        <dbReference type="ARBA" id="ARBA00023180"/>
    </source>
</evidence>
<evidence type="ECO:0000256" key="8">
    <source>
        <dbReference type="ARBA" id="ARBA00023145"/>
    </source>
</evidence>
<feature type="compositionally biased region" description="Basic and acidic residues" evidence="11">
    <location>
        <begin position="208"/>
        <end position="218"/>
    </location>
</feature>
<dbReference type="InterPro" id="IPR039417">
    <property type="entry name" value="Peptidase_C1A_papain-like"/>
</dbReference>
<evidence type="ECO:0000256" key="1">
    <source>
        <dbReference type="ARBA" id="ARBA00009403"/>
    </source>
</evidence>
<keyword evidence="6" id="KW-0378">Hydrolase</keyword>
<feature type="signal peptide" evidence="12">
    <location>
        <begin position="1"/>
        <end position="22"/>
    </location>
</feature>
<feature type="region of interest" description="Disordered" evidence="11">
    <location>
        <begin position="62"/>
        <end position="81"/>
    </location>
</feature>
<evidence type="ECO:0000256" key="4">
    <source>
        <dbReference type="ARBA" id="ARBA00022704"/>
    </source>
</evidence>
<keyword evidence="17" id="KW-1185">Reference proteome</keyword>
<feature type="domain" description="Peptidase C1A papain C-terminal" evidence="14">
    <location>
        <begin position="641"/>
        <end position="858"/>
    </location>
</feature>
<dbReference type="FunFam" id="3.10.450.10:FF:000004">
    <property type="entry name" value="Cystatin C"/>
    <property type="match status" value="2"/>
</dbReference>
<dbReference type="InterPro" id="IPR000668">
    <property type="entry name" value="Peptidase_C1A_C"/>
</dbReference>
<dbReference type="SUPFAM" id="SSF54403">
    <property type="entry name" value="Cystatin/monellin"/>
    <property type="match status" value="3"/>
</dbReference>
<dbReference type="GO" id="GO:0006508">
    <property type="term" value="P:proteolysis"/>
    <property type="evidence" value="ECO:0007669"/>
    <property type="project" value="UniProtKB-KW"/>
</dbReference>
<evidence type="ECO:0000313" key="17">
    <source>
        <dbReference type="Proteomes" id="UP000198287"/>
    </source>
</evidence>
<dbReference type="FunFam" id="3.90.70.10:FF:000130">
    <property type="entry name" value="Cysteine proteinase 1"/>
    <property type="match status" value="1"/>
</dbReference>
<dbReference type="InterPro" id="IPR000169">
    <property type="entry name" value="Pept_cys_AS"/>
</dbReference>
<evidence type="ECO:0000259" key="14">
    <source>
        <dbReference type="SMART" id="SM00645"/>
    </source>
</evidence>
<feature type="domain" description="Cystatin" evidence="13">
    <location>
        <begin position="415"/>
        <end position="523"/>
    </location>
</feature>
<dbReference type="OrthoDB" id="387093at2759"/>
<evidence type="ECO:0000256" key="5">
    <source>
        <dbReference type="ARBA" id="ARBA00022729"/>
    </source>
</evidence>
<evidence type="ECO:0000259" key="15">
    <source>
        <dbReference type="SMART" id="SM00848"/>
    </source>
</evidence>
<keyword evidence="4" id="KW-0789">Thiol protease inhibitor</keyword>
<dbReference type="Pfam" id="PF08246">
    <property type="entry name" value="Inhibitor_I29"/>
    <property type="match status" value="1"/>
</dbReference>
<dbReference type="SUPFAM" id="SSF54001">
    <property type="entry name" value="Cysteine proteinases"/>
    <property type="match status" value="1"/>
</dbReference>
<keyword evidence="3" id="KW-0646">Protease inhibitor</keyword>
<evidence type="ECO:0000256" key="6">
    <source>
        <dbReference type="ARBA" id="ARBA00022801"/>
    </source>
</evidence>
<dbReference type="InterPro" id="IPR000010">
    <property type="entry name" value="Cystatin_dom"/>
</dbReference>
<evidence type="ECO:0000256" key="7">
    <source>
        <dbReference type="ARBA" id="ARBA00022807"/>
    </source>
</evidence>
<dbReference type="Pfam" id="PF00031">
    <property type="entry name" value="Cystatin"/>
    <property type="match status" value="3"/>
</dbReference>
<dbReference type="PRINTS" id="PR00705">
    <property type="entry name" value="PAPAIN"/>
</dbReference>
<feature type="domain" description="Cathepsin propeptide inhibitor" evidence="15">
    <location>
        <begin position="555"/>
        <end position="612"/>
    </location>
</feature>
<dbReference type="AlphaFoldDB" id="A0A226DDZ2"/>
<evidence type="ECO:0000256" key="12">
    <source>
        <dbReference type="SAM" id="SignalP"/>
    </source>
</evidence>